<reference evidence="1 2" key="1">
    <citation type="submission" date="2018-09" db="EMBL/GenBank/DDBJ databases">
        <title>Sphingomonas peninsula sp. nov., isolated from fildes peninsula, Antarctic soil.</title>
        <authorList>
            <person name="Yingchao G."/>
        </authorList>
    </citation>
    <scope>NUCLEOTIDE SEQUENCE [LARGE SCALE GENOMIC DNA]</scope>
    <source>
        <strain evidence="1 2">YZ-8</strain>
    </source>
</reference>
<dbReference type="EMBL" id="CP032829">
    <property type="protein sequence ID" value="AYJ86662.1"/>
    <property type="molecule type" value="Genomic_DNA"/>
</dbReference>
<proteinExistence type="predicted"/>
<dbReference type="KEGG" id="spha:D3Y57_12670"/>
<gene>
    <name evidence="1" type="ORF">D3Y57_12670</name>
</gene>
<keyword evidence="2" id="KW-1185">Reference proteome</keyword>
<dbReference type="OrthoDB" id="580775at2"/>
<evidence type="ECO:0000313" key="1">
    <source>
        <dbReference type="EMBL" id="AYJ86662.1"/>
    </source>
</evidence>
<dbReference type="AlphaFoldDB" id="A0A494TH78"/>
<sequence length="69" mass="8270">MLTDDRPRAGLHANMIVKPDGTRHWPLTGYKQFRDIAPIRQYQFRQNTPDRIEVRLIAERPLFRNEESH</sequence>
<accession>A0A494TH78</accession>
<protein>
    <submittedName>
        <fullName evidence="1">Uncharacterized protein</fullName>
    </submittedName>
</protein>
<evidence type="ECO:0000313" key="2">
    <source>
        <dbReference type="Proteomes" id="UP000276254"/>
    </source>
</evidence>
<name>A0A494TH78_SPHPE</name>
<dbReference type="Proteomes" id="UP000276254">
    <property type="component" value="Chromosome"/>
</dbReference>
<dbReference type="RefSeq" id="WP_121153287.1">
    <property type="nucleotide sequence ID" value="NZ_CP032829.1"/>
</dbReference>
<organism evidence="1 2">
    <name type="scientific">Sphingomonas paeninsulae</name>
    <dbReference type="NCBI Taxonomy" id="2319844"/>
    <lineage>
        <taxon>Bacteria</taxon>
        <taxon>Pseudomonadati</taxon>
        <taxon>Pseudomonadota</taxon>
        <taxon>Alphaproteobacteria</taxon>
        <taxon>Sphingomonadales</taxon>
        <taxon>Sphingomonadaceae</taxon>
        <taxon>Sphingomonas</taxon>
    </lineage>
</organism>